<dbReference type="EMBL" id="BAAAPN010000107">
    <property type="protein sequence ID" value="GAA1777522.1"/>
    <property type="molecule type" value="Genomic_DNA"/>
</dbReference>
<name>A0ABP4XJ16_9MICO</name>
<protein>
    <recommendedName>
        <fullName evidence="4">Secreted protein</fullName>
    </recommendedName>
</protein>
<gene>
    <name evidence="2" type="ORF">GCM10009810_38210</name>
</gene>
<sequence>MKRITGALAGAALAGSMGIGMATSASASTTAPESGVSATNSAVSCPVRYITRGIRVTCPASIPGTVFRAVVKCKRPSGATFMKKDVWRIQGTGYSQAQCPIGTKKVSYPYAFEYK</sequence>
<dbReference type="Proteomes" id="UP001501475">
    <property type="component" value="Unassembled WGS sequence"/>
</dbReference>
<keyword evidence="3" id="KW-1185">Reference proteome</keyword>
<evidence type="ECO:0000256" key="1">
    <source>
        <dbReference type="SAM" id="SignalP"/>
    </source>
</evidence>
<comment type="caution">
    <text evidence="2">The sequence shown here is derived from an EMBL/GenBank/DDBJ whole genome shotgun (WGS) entry which is preliminary data.</text>
</comment>
<organism evidence="2 3">
    <name type="scientific">Nostocoides vanveenii</name>
    <dbReference type="NCBI Taxonomy" id="330835"/>
    <lineage>
        <taxon>Bacteria</taxon>
        <taxon>Bacillati</taxon>
        <taxon>Actinomycetota</taxon>
        <taxon>Actinomycetes</taxon>
        <taxon>Micrococcales</taxon>
        <taxon>Intrasporangiaceae</taxon>
        <taxon>Nostocoides</taxon>
    </lineage>
</organism>
<evidence type="ECO:0008006" key="4">
    <source>
        <dbReference type="Google" id="ProtNLM"/>
    </source>
</evidence>
<proteinExistence type="predicted"/>
<keyword evidence="1" id="KW-0732">Signal</keyword>
<accession>A0ABP4XJ16</accession>
<feature type="chain" id="PRO_5045942092" description="Secreted protein" evidence="1">
    <location>
        <begin position="28"/>
        <end position="115"/>
    </location>
</feature>
<feature type="signal peptide" evidence="1">
    <location>
        <begin position="1"/>
        <end position="27"/>
    </location>
</feature>
<dbReference type="RefSeq" id="WP_344069519.1">
    <property type="nucleotide sequence ID" value="NZ_BAAAPN010000107.1"/>
</dbReference>
<reference evidence="3" key="1">
    <citation type="journal article" date="2019" name="Int. J. Syst. Evol. Microbiol.">
        <title>The Global Catalogue of Microorganisms (GCM) 10K type strain sequencing project: providing services to taxonomists for standard genome sequencing and annotation.</title>
        <authorList>
            <consortium name="The Broad Institute Genomics Platform"/>
            <consortium name="The Broad Institute Genome Sequencing Center for Infectious Disease"/>
            <person name="Wu L."/>
            <person name="Ma J."/>
        </authorList>
    </citation>
    <scope>NUCLEOTIDE SEQUENCE [LARGE SCALE GENOMIC DNA]</scope>
    <source>
        <strain evidence="3">JCM 15591</strain>
    </source>
</reference>
<evidence type="ECO:0000313" key="3">
    <source>
        <dbReference type="Proteomes" id="UP001501475"/>
    </source>
</evidence>
<evidence type="ECO:0000313" key="2">
    <source>
        <dbReference type="EMBL" id="GAA1777522.1"/>
    </source>
</evidence>